<comment type="caution">
    <text evidence="1">The sequence shown here is derived from an EMBL/GenBank/DDBJ whole genome shotgun (WGS) entry which is preliminary data.</text>
</comment>
<proteinExistence type="predicted"/>
<organism evidence="1 2">
    <name type="scientific">Solanum bulbocastanum</name>
    <name type="common">Wild potato</name>
    <dbReference type="NCBI Taxonomy" id="147425"/>
    <lineage>
        <taxon>Eukaryota</taxon>
        <taxon>Viridiplantae</taxon>
        <taxon>Streptophyta</taxon>
        <taxon>Embryophyta</taxon>
        <taxon>Tracheophyta</taxon>
        <taxon>Spermatophyta</taxon>
        <taxon>Magnoliopsida</taxon>
        <taxon>eudicotyledons</taxon>
        <taxon>Gunneridae</taxon>
        <taxon>Pentapetalae</taxon>
        <taxon>asterids</taxon>
        <taxon>lamiids</taxon>
        <taxon>Solanales</taxon>
        <taxon>Solanaceae</taxon>
        <taxon>Solanoideae</taxon>
        <taxon>Solaneae</taxon>
        <taxon>Solanum</taxon>
    </lineage>
</organism>
<name>A0AAN8T9P7_SOLBU</name>
<keyword evidence="2" id="KW-1185">Reference proteome</keyword>
<dbReference type="EMBL" id="JBANQN010000007">
    <property type="protein sequence ID" value="KAK6784488.1"/>
    <property type="molecule type" value="Genomic_DNA"/>
</dbReference>
<sequence length="43" mass="5098">MSSGGDGDRHRERLGALPSRCYKDLIYRIFVEHNLYRRVLHLP</sequence>
<dbReference type="AlphaFoldDB" id="A0AAN8T9P7"/>
<evidence type="ECO:0000313" key="2">
    <source>
        <dbReference type="Proteomes" id="UP001371456"/>
    </source>
</evidence>
<gene>
    <name evidence="1" type="ORF">RDI58_017943</name>
</gene>
<evidence type="ECO:0000313" key="1">
    <source>
        <dbReference type="EMBL" id="KAK6784488.1"/>
    </source>
</evidence>
<accession>A0AAN8T9P7</accession>
<reference evidence="1 2" key="1">
    <citation type="submission" date="2024-02" db="EMBL/GenBank/DDBJ databases">
        <title>de novo genome assembly of Solanum bulbocastanum strain 11H21.</title>
        <authorList>
            <person name="Hosaka A.J."/>
        </authorList>
    </citation>
    <scope>NUCLEOTIDE SEQUENCE [LARGE SCALE GENOMIC DNA]</scope>
    <source>
        <tissue evidence="1">Young leaves</tissue>
    </source>
</reference>
<dbReference type="Proteomes" id="UP001371456">
    <property type="component" value="Unassembled WGS sequence"/>
</dbReference>
<protein>
    <submittedName>
        <fullName evidence="1">Uncharacterized protein</fullName>
    </submittedName>
</protein>